<dbReference type="InterPro" id="IPR008274">
    <property type="entry name" value="AldOxase/xan_DH_MoCoBD1"/>
</dbReference>
<dbReference type="Pfam" id="PF20256">
    <property type="entry name" value="MoCoBD_2"/>
    <property type="match status" value="2"/>
</dbReference>
<dbReference type="AlphaFoldDB" id="A0A1H7AYY7"/>
<accession>A0A1H7AYY7</accession>
<dbReference type="Gene3D" id="3.90.1170.50">
    <property type="entry name" value="Aldehyde oxidase/xanthine dehydrogenase, a/b hammerhead"/>
    <property type="match status" value="1"/>
</dbReference>
<keyword evidence="2" id="KW-0560">Oxidoreductase</keyword>
<dbReference type="Gene3D" id="3.30.365.10">
    <property type="entry name" value="Aldehyde oxidase/xanthine dehydrogenase, molybdopterin binding domain"/>
    <property type="match status" value="5"/>
</dbReference>
<evidence type="ECO:0000259" key="3">
    <source>
        <dbReference type="SMART" id="SM01008"/>
    </source>
</evidence>
<evidence type="ECO:0000313" key="5">
    <source>
        <dbReference type="Proteomes" id="UP000199379"/>
    </source>
</evidence>
<dbReference type="SMART" id="SM01008">
    <property type="entry name" value="Ald_Xan_dh_C"/>
    <property type="match status" value="1"/>
</dbReference>
<dbReference type="InterPro" id="IPR037165">
    <property type="entry name" value="AldOxase/xan_DH_Mopterin-bd_sf"/>
</dbReference>
<organism evidence="4 5">
    <name type="scientific">Cribrihabitans marinus</name>
    <dbReference type="NCBI Taxonomy" id="1227549"/>
    <lineage>
        <taxon>Bacteria</taxon>
        <taxon>Pseudomonadati</taxon>
        <taxon>Pseudomonadota</taxon>
        <taxon>Alphaproteobacteria</taxon>
        <taxon>Rhodobacterales</taxon>
        <taxon>Paracoccaceae</taxon>
        <taxon>Cribrihabitans</taxon>
    </lineage>
</organism>
<dbReference type="GO" id="GO:0005506">
    <property type="term" value="F:iron ion binding"/>
    <property type="evidence" value="ECO:0007669"/>
    <property type="project" value="InterPro"/>
</dbReference>
<evidence type="ECO:0000313" key="4">
    <source>
        <dbReference type="EMBL" id="SEJ70789.1"/>
    </source>
</evidence>
<dbReference type="InterPro" id="IPR000674">
    <property type="entry name" value="Ald_Oxase/Xan_DH_a/b"/>
</dbReference>
<dbReference type="InterPro" id="IPR016208">
    <property type="entry name" value="Ald_Oxase/xanthine_DH-like"/>
</dbReference>
<reference evidence="4 5" key="1">
    <citation type="submission" date="2016-10" db="EMBL/GenBank/DDBJ databases">
        <authorList>
            <person name="de Groot N.N."/>
        </authorList>
    </citation>
    <scope>NUCLEOTIDE SEQUENCE [LARGE SCALE GENOMIC DNA]</scope>
    <source>
        <strain evidence="4 5">DSM 29340</strain>
    </source>
</reference>
<keyword evidence="1" id="KW-0500">Molybdenum</keyword>
<dbReference type="OrthoDB" id="9758509at2"/>
<dbReference type="Pfam" id="PF02738">
    <property type="entry name" value="MoCoBD_1"/>
    <property type="match status" value="1"/>
</dbReference>
<dbReference type="STRING" id="1227549.SAMN05444007_106224"/>
<dbReference type="EMBL" id="FNYD01000006">
    <property type="protein sequence ID" value="SEJ70789.1"/>
    <property type="molecule type" value="Genomic_DNA"/>
</dbReference>
<dbReference type="Pfam" id="PF01315">
    <property type="entry name" value="Ald_Xan_dh_C"/>
    <property type="match status" value="1"/>
</dbReference>
<dbReference type="SUPFAM" id="SSF54665">
    <property type="entry name" value="CO dehydrogenase molybdoprotein N-domain-like"/>
    <property type="match status" value="1"/>
</dbReference>
<evidence type="ECO:0000256" key="2">
    <source>
        <dbReference type="ARBA" id="ARBA00023002"/>
    </source>
</evidence>
<dbReference type="PANTHER" id="PTHR11908">
    <property type="entry name" value="XANTHINE DEHYDROGENASE"/>
    <property type="match status" value="1"/>
</dbReference>
<evidence type="ECO:0000256" key="1">
    <source>
        <dbReference type="ARBA" id="ARBA00022505"/>
    </source>
</evidence>
<proteinExistence type="predicted"/>
<keyword evidence="5" id="KW-1185">Reference proteome</keyword>
<name>A0A1H7AYY7_9RHOB</name>
<dbReference type="PANTHER" id="PTHR11908:SF132">
    <property type="entry name" value="ALDEHYDE OXIDASE 1-RELATED"/>
    <property type="match status" value="1"/>
</dbReference>
<dbReference type="SUPFAM" id="SSF56003">
    <property type="entry name" value="Molybdenum cofactor-binding domain"/>
    <property type="match status" value="1"/>
</dbReference>
<protein>
    <submittedName>
        <fullName evidence="4">Carbon-monoxide dehydrogenase large subunit</fullName>
    </submittedName>
</protein>
<feature type="domain" description="Aldehyde oxidase/xanthine dehydrogenase a/b hammerhead" evidence="3">
    <location>
        <begin position="23"/>
        <end position="136"/>
    </location>
</feature>
<dbReference type="Proteomes" id="UP000199379">
    <property type="component" value="Unassembled WGS sequence"/>
</dbReference>
<dbReference type="GO" id="GO:0016491">
    <property type="term" value="F:oxidoreductase activity"/>
    <property type="evidence" value="ECO:0007669"/>
    <property type="project" value="UniProtKB-KW"/>
</dbReference>
<dbReference type="InterPro" id="IPR036856">
    <property type="entry name" value="Ald_Oxase/Xan_DH_a/b_sf"/>
</dbReference>
<gene>
    <name evidence="4" type="ORF">SAMN05444007_106224</name>
</gene>
<dbReference type="InterPro" id="IPR046867">
    <property type="entry name" value="AldOxase/xan_DH_MoCoBD2"/>
</dbReference>
<sequence>MPDTHATPVGQPLRRREDPRLLRGEGQYVGDVPLPGALALAFLRSPVPCGRITELDLDGACEGPGVVGVFTAADLGETGALSVNPVLPRNGETPFPLLAAETVTAVGEPVAAVLAETAPQAQDAADAILLDIDEDAAPPLDHLAAAQSWTDGDAEAGFARAAQVVEVEITHPRLAPTPLEPRGIAVAPDGQGGATVWLSTQTPHRARTELAGILGLDPEALRVIAPDVGGAFGMKASLYPEEVCAVWAALKLGRPVRWIASRSEDFLSATHGRGLRSKGALALDAEGRFLALKARIEAPLGSWLPNSALIPAWNAGRILPGPYVMDALDIETGAQRANLPPVGIYRGAGRPEACALMERLADKAARACGLDPVELRRRNLRPADAMPHRSATGCRLDSGDYPETLALLADKAGYRTLCAERDAARRAGRLFGIGLGFYVEPSGTGWESARVTLDGRGAVVATGGSSQGHGRETALAQVAAEALNLAPERVRVLHGDTAACPAGIGALASRSTPIGASAVLACCAEINERRAEGAALPLTAEIRYEAPNEAWGHGCYLAVLEIDRDTGRPRVHRMMCLDDAGRLINPMLAHGQVTGGCAQGYGEAMMEALHFEDGQLLSGSLMDYAVPRAADTPPLSIHTTQTPTDANLLGAKGLGEAGTIGAPAALLNAAIDALSPLGVEDLQMPLTSLSLWQAIRSASERTE</sequence>
<dbReference type="RefSeq" id="WP_092367055.1">
    <property type="nucleotide sequence ID" value="NZ_BMGV01000006.1"/>
</dbReference>